<dbReference type="OrthoDB" id="9788907at2"/>
<dbReference type="STRING" id="158190.SpiGrapes_0308"/>
<feature type="transmembrane region" description="Helical" evidence="7">
    <location>
        <begin position="161"/>
        <end position="179"/>
    </location>
</feature>
<dbReference type="PANTHER" id="PTHR43663">
    <property type="entry name" value="CHROMATE TRANSPORT PROTEIN-RELATED"/>
    <property type="match status" value="1"/>
</dbReference>
<dbReference type="GO" id="GO:0015109">
    <property type="term" value="F:chromate transmembrane transporter activity"/>
    <property type="evidence" value="ECO:0007669"/>
    <property type="project" value="InterPro"/>
</dbReference>
<gene>
    <name evidence="8" type="ordered locus">SpiGrapes_0308</name>
</gene>
<name>G8QUZ1_SPHPG</name>
<feature type="transmembrane region" description="Helical" evidence="7">
    <location>
        <begin position="7"/>
        <end position="29"/>
    </location>
</feature>
<dbReference type="Proteomes" id="UP000005632">
    <property type="component" value="Chromosome"/>
</dbReference>
<dbReference type="RefSeq" id="WP_014269016.1">
    <property type="nucleotide sequence ID" value="NC_016633.1"/>
</dbReference>
<evidence type="ECO:0000313" key="9">
    <source>
        <dbReference type="Proteomes" id="UP000005632"/>
    </source>
</evidence>
<evidence type="ECO:0000256" key="4">
    <source>
        <dbReference type="ARBA" id="ARBA00022692"/>
    </source>
</evidence>
<evidence type="ECO:0000256" key="1">
    <source>
        <dbReference type="ARBA" id="ARBA00004651"/>
    </source>
</evidence>
<evidence type="ECO:0000256" key="2">
    <source>
        <dbReference type="ARBA" id="ARBA00005262"/>
    </source>
</evidence>
<keyword evidence="9" id="KW-1185">Reference proteome</keyword>
<evidence type="ECO:0000256" key="5">
    <source>
        <dbReference type="ARBA" id="ARBA00022989"/>
    </source>
</evidence>
<dbReference type="InterPro" id="IPR052518">
    <property type="entry name" value="CHR_Transporter"/>
</dbReference>
<dbReference type="HOGENOM" id="CLU_018106_1_2_12"/>
<comment type="similarity">
    <text evidence="2">Belongs to the chromate ion transporter (CHR) (TC 2.A.51) family.</text>
</comment>
<keyword evidence="4 7" id="KW-0812">Transmembrane</keyword>
<dbReference type="AlphaFoldDB" id="G8QUZ1"/>
<dbReference type="KEGG" id="sgp:SpiGrapes_0308"/>
<dbReference type="Pfam" id="PF02417">
    <property type="entry name" value="Chromate_transp"/>
    <property type="match status" value="1"/>
</dbReference>
<evidence type="ECO:0000256" key="6">
    <source>
        <dbReference type="ARBA" id="ARBA00023136"/>
    </source>
</evidence>
<dbReference type="eggNOG" id="COG2059">
    <property type="taxonomic scope" value="Bacteria"/>
</dbReference>
<protein>
    <submittedName>
        <fullName evidence="8">Chromate transport protein ChrA</fullName>
    </submittedName>
</protein>
<sequence length="180" mass="19565">MIFLSLYFAFFKIGLFAIGGGLATLPFLYDLAETHPLWLTAKDIADMIAISESTPGPIGINMATYAGYLTAGPLGGIIATLGEITPSIIIIIVIARFLSKFDQNKYVKDAFYGLRAAVIGLIVYGGSKVFLVTLFHGTHLQYKEAILFVVLFILAQKGKKVHPLIWILIAAIAGIVFKLQ</sequence>
<evidence type="ECO:0000256" key="3">
    <source>
        <dbReference type="ARBA" id="ARBA00022475"/>
    </source>
</evidence>
<dbReference type="GO" id="GO:0005886">
    <property type="term" value="C:plasma membrane"/>
    <property type="evidence" value="ECO:0007669"/>
    <property type="project" value="UniProtKB-SubCell"/>
</dbReference>
<keyword evidence="5 7" id="KW-1133">Transmembrane helix</keyword>
<dbReference type="InterPro" id="IPR003370">
    <property type="entry name" value="Chromate_transpt"/>
</dbReference>
<proteinExistence type="inferred from homology"/>
<evidence type="ECO:0000256" key="7">
    <source>
        <dbReference type="SAM" id="Phobius"/>
    </source>
</evidence>
<comment type="subcellular location">
    <subcellularLocation>
        <location evidence="1">Cell membrane</location>
        <topology evidence="1">Multi-pass membrane protein</topology>
    </subcellularLocation>
</comment>
<feature type="transmembrane region" description="Helical" evidence="7">
    <location>
        <begin position="74"/>
        <end position="98"/>
    </location>
</feature>
<feature type="transmembrane region" description="Helical" evidence="7">
    <location>
        <begin position="110"/>
        <end position="127"/>
    </location>
</feature>
<reference evidence="8 9" key="1">
    <citation type="submission" date="2011-11" db="EMBL/GenBank/DDBJ databases">
        <title>Complete sequence of Spirochaeta sp. grapes.</title>
        <authorList>
            <consortium name="US DOE Joint Genome Institute"/>
            <person name="Lucas S."/>
            <person name="Han J."/>
            <person name="Lapidus A."/>
            <person name="Cheng J.-F."/>
            <person name="Goodwin L."/>
            <person name="Pitluck S."/>
            <person name="Peters L."/>
            <person name="Ovchinnikova G."/>
            <person name="Munk A.C."/>
            <person name="Detter J.C."/>
            <person name="Han C."/>
            <person name="Tapia R."/>
            <person name="Land M."/>
            <person name="Hauser L."/>
            <person name="Kyrpides N."/>
            <person name="Ivanova N."/>
            <person name="Pagani I."/>
            <person name="Ritalahtilisa K."/>
            <person name="Loeffler F."/>
            <person name="Woyke T."/>
        </authorList>
    </citation>
    <scope>NUCLEOTIDE SEQUENCE [LARGE SCALE GENOMIC DNA]</scope>
    <source>
        <strain evidence="9">ATCC BAA-1885 / DSM 22778 / Grapes</strain>
    </source>
</reference>
<accession>G8QUZ1</accession>
<evidence type="ECO:0000313" key="8">
    <source>
        <dbReference type="EMBL" id="AEV28167.1"/>
    </source>
</evidence>
<dbReference type="PANTHER" id="PTHR43663:SF1">
    <property type="entry name" value="CHROMATE TRANSPORTER"/>
    <property type="match status" value="1"/>
</dbReference>
<keyword evidence="6 7" id="KW-0472">Membrane</keyword>
<keyword evidence="3" id="KW-1003">Cell membrane</keyword>
<dbReference type="EMBL" id="CP003155">
    <property type="protein sequence ID" value="AEV28167.1"/>
    <property type="molecule type" value="Genomic_DNA"/>
</dbReference>
<organism evidence="8 9">
    <name type="scientific">Sphaerochaeta pleomorpha (strain ATCC BAA-1885 / DSM 22778 / Grapes)</name>
    <dbReference type="NCBI Taxonomy" id="158190"/>
    <lineage>
        <taxon>Bacteria</taxon>
        <taxon>Pseudomonadati</taxon>
        <taxon>Spirochaetota</taxon>
        <taxon>Spirochaetia</taxon>
        <taxon>Spirochaetales</taxon>
        <taxon>Sphaerochaetaceae</taxon>
        <taxon>Sphaerochaeta</taxon>
    </lineage>
</organism>